<dbReference type="InterPro" id="IPR000524">
    <property type="entry name" value="Tscrpt_reg_HTH_GntR"/>
</dbReference>
<dbReference type="CDD" id="cd07377">
    <property type="entry name" value="WHTH_GntR"/>
    <property type="match status" value="1"/>
</dbReference>
<dbReference type="PANTHER" id="PTHR43537">
    <property type="entry name" value="TRANSCRIPTIONAL REGULATOR, GNTR FAMILY"/>
    <property type="match status" value="1"/>
</dbReference>
<dbReference type="Pfam" id="PF07729">
    <property type="entry name" value="FCD"/>
    <property type="match status" value="1"/>
</dbReference>
<evidence type="ECO:0000313" key="6">
    <source>
        <dbReference type="Proteomes" id="UP000306196"/>
    </source>
</evidence>
<protein>
    <submittedName>
        <fullName evidence="5">GntR family transcriptional regulator</fullName>
    </submittedName>
</protein>
<keyword evidence="2" id="KW-0238">DNA-binding</keyword>
<proteinExistence type="predicted"/>
<dbReference type="Gene3D" id="1.10.10.10">
    <property type="entry name" value="Winged helix-like DNA-binding domain superfamily/Winged helix DNA-binding domain"/>
    <property type="match status" value="1"/>
</dbReference>
<name>A0A5R8K7L8_9BACT</name>
<dbReference type="OrthoDB" id="185175at2"/>
<evidence type="ECO:0000313" key="5">
    <source>
        <dbReference type="EMBL" id="TLD68357.1"/>
    </source>
</evidence>
<dbReference type="SUPFAM" id="SSF48008">
    <property type="entry name" value="GntR ligand-binding domain-like"/>
    <property type="match status" value="1"/>
</dbReference>
<sequence length="235" mass="26431">MPENSSNSATGLKAIKRLSMADEVASQVRSAIIAGEIPEGSPISEIQLAERLQVSRVPVREALVELEHDGIVQFDHRGRCQVREFTHHDVEELVSLRINLEVMSAKLAAKHRSASDLAKLERNVVALKKEKDVTIMSRLDVEFHDLIMQASGHHRLLVCWRTIRTQFEVLLAKAHRWQKSQRIPVSDHALRGHLPILQAISESDPTQAGKAMLSHVREWGEWMPLIESTNTTPSS</sequence>
<dbReference type="Proteomes" id="UP000306196">
    <property type="component" value="Unassembled WGS sequence"/>
</dbReference>
<keyword evidence="1" id="KW-0805">Transcription regulation</keyword>
<dbReference type="Pfam" id="PF00392">
    <property type="entry name" value="GntR"/>
    <property type="match status" value="1"/>
</dbReference>
<accession>A0A5R8K7L8</accession>
<dbReference type="GO" id="GO:0003677">
    <property type="term" value="F:DNA binding"/>
    <property type="evidence" value="ECO:0007669"/>
    <property type="project" value="UniProtKB-KW"/>
</dbReference>
<dbReference type="GO" id="GO:0003700">
    <property type="term" value="F:DNA-binding transcription factor activity"/>
    <property type="evidence" value="ECO:0007669"/>
    <property type="project" value="InterPro"/>
</dbReference>
<feature type="domain" description="HTH gntR-type" evidence="4">
    <location>
        <begin position="18"/>
        <end position="85"/>
    </location>
</feature>
<reference evidence="5 6" key="1">
    <citation type="submission" date="2019-05" db="EMBL/GenBank/DDBJ databases">
        <title>Verrucobacter flavum gen. nov., sp. nov. a new member of the family Verrucomicrobiaceae.</title>
        <authorList>
            <person name="Szuroczki S."/>
            <person name="Abbaszade G."/>
            <person name="Szabo A."/>
            <person name="Felfoldi T."/>
            <person name="Schumann P."/>
            <person name="Boka K."/>
            <person name="Keki Z."/>
            <person name="Toumi M."/>
            <person name="Toth E."/>
        </authorList>
    </citation>
    <scope>NUCLEOTIDE SEQUENCE [LARGE SCALE GENOMIC DNA]</scope>
    <source>
        <strain evidence="5 6">MG-N-17</strain>
    </source>
</reference>
<keyword evidence="6" id="KW-1185">Reference proteome</keyword>
<evidence type="ECO:0000256" key="2">
    <source>
        <dbReference type="ARBA" id="ARBA00023125"/>
    </source>
</evidence>
<dbReference type="AlphaFoldDB" id="A0A5R8K7L8"/>
<dbReference type="PANTHER" id="PTHR43537:SF5">
    <property type="entry name" value="UXU OPERON TRANSCRIPTIONAL REGULATOR"/>
    <property type="match status" value="1"/>
</dbReference>
<comment type="caution">
    <text evidence="5">The sequence shown here is derived from an EMBL/GenBank/DDBJ whole genome shotgun (WGS) entry which is preliminary data.</text>
</comment>
<dbReference type="InterPro" id="IPR008920">
    <property type="entry name" value="TF_FadR/GntR_C"/>
</dbReference>
<dbReference type="SMART" id="SM00345">
    <property type="entry name" value="HTH_GNTR"/>
    <property type="match status" value="1"/>
</dbReference>
<dbReference type="InterPro" id="IPR036390">
    <property type="entry name" value="WH_DNA-bd_sf"/>
</dbReference>
<dbReference type="InterPro" id="IPR036388">
    <property type="entry name" value="WH-like_DNA-bd_sf"/>
</dbReference>
<dbReference type="EMBL" id="VAUV01000026">
    <property type="protein sequence ID" value="TLD68357.1"/>
    <property type="molecule type" value="Genomic_DNA"/>
</dbReference>
<gene>
    <name evidence="5" type="ORF">FEM03_22905</name>
</gene>
<organism evidence="5 6">
    <name type="scientific">Phragmitibacter flavus</name>
    <dbReference type="NCBI Taxonomy" id="2576071"/>
    <lineage>
        <taxon>Bacteria</taxon>
        <taxon>Pseudomonadati</taxon>
        <taxon>Verrucomicrobiota</taxon>
        <taxon>Verrucomicrobiia</taxon>
        <taxon>Verrucomicrobiales</taxon>
        <taxon>Verrucomicrobiaceae</taxon>
        <taxon>Phragmitibacter</taxon>
    </lineage>
</organism>
<dbReference type="PRINTS" id="PR00035">
    <property type="entry name" value="HTHGNTR"/>
</dbReference>
<dbReference type="Gene3D" id="1.20.120.530">
    <property type="entry name" value="GntR ligand-binding domain-like"/>
    <property type="match status" value="1"/>
</dbReference>
<evidence type="ECO:0000259" key="4">
    <source>
        <dbReference type="PROSITE" id="PS50949"/>
    </source>
</evidence>
<dbReference type="InterPro" id="IPR011711">
    <property type="entry name" value="GntR_C"/>
</dbReference>
<keyword evidence="3" id="KW-0804">Transcription</keyword>
<dbReference type="PROSITE" id="PS50949">
    <property type="entry name" value="HTH_GNTR"/>
    <property type="match status" value="1"/>
</dbReference>
<evidence type="ECO:0000256" key="1">
    <source>
        <dbReference type="ARBA" id="ARBA00023015"/>
    </source>
</evidence>
<dbReference type="RefSeq" id="WP_138088650.1">
    <property type="nucleotide sequence ID" value="NZ_VAUV01000026.1"/>
</dbReference>
<dbReference type="SMART" id="SM00895">
    <property type="entry name" value="FCD"/>
    <property type="match status" value="1"/>
</dbReference>
<evidence type="ECO:0000256" key="3">
    <source>
        <dbReference type="ARBA" id="ARBA00023163"/>
    </source>
</evidence>
<dbReference type="SUPFAM" id="SSF46785">
    <property type="entry name" value="Winged helix' DNA-binding domain"/>
    <property type="match status" value="1"/>
</dbReference>